<keyword evidence="9 13" id="KW-1133">Transmembrane helix</keyword>
<keyword evidence="4" id="KW-1003">Cell membrane</keyword>
<dbReference type="RefSeq" id="WP_058310773.1">
    <property type="nucleotide sequence ID" value="NZ_CYTW01000001.1"/>
</dbReference>
<evidence type="ECO:0000256" key="11">
    <source>
        <dbReference type="ARBA" id="ARBA00023136"/>
    </source>
</evidence>
<evidence type="ECO:0000256" key="4">
    <source>
        <dbReference type="ARBA" id="ARBA00022475"/>
    </source>
</evidence>
<dbReference type="Pfam" id="PF01292">
    <property type="entry name" value="Ni_hydr_CYTB"/>
    <property type="match status" value="1"/>
</dbReference>
<comment type="subcellular location">
    <subcellularLocation>
        <location evidence="2">Cell membrane</location>
        <topology evidence="2">Multi-pass membrane protein</topology>
    </subcellularLocation>
</comment>
<comment type="similarity">
    <text evidence="12">Belongs to the cytochrome b561 family.</text>
</comment>
<dbReference type="GO" id="GO:0022904">
    <property type="term" value="P:respiratory electron transport chain"/>
    <property type="evidence" value="ECO:0007669"/>
    <property type="project" value="InterPro"/>
</dbReference>
<proteinExistence type="inferred from homology"/>
<dbReference type="SUPFAM" id="SSF101874">
    <property type="entry name" value="YceI-like"/>
    <property type="match status" value="1"/>
</dbReference>
<accession>A0A0P1I6Y1</accession>
<dbReference type="GO" id="GO:0020037">
    <property type="term" value="F:heme binding"/>
    <property type="evidence" value="ECO:0007669"/>
    <property type="project" value="TreeGrafter"/>
</dbReference>
<dbReference type="InterPro" id="IPR036761">
    <property type="entry name" value="TTHA0802/YceI-like_sf"/>
</dbReference>
<feature type="transmembrane region" description="Helical" evidence="13">
    <location>
        <begin position="147"/>
        <end position="169"/>
    </location>
</feature>
<dbReference type="Gene3D" id="1.20.950.20">
    <property type="entry name" value="Transmembrane di-heme cytochromes, Chain C"/>
    <property type="match status" value="1"/>
</dbReference>
<dbReference type="InterPro" id="IPR011577">
    <property type="entry name" value="Cyt_b561_bac/Ni-Hgenase"/>
</dbReference>
<organism evidence="15 16">
    <name type="scientific">Shimia thalassica</name>
    <dbReference type="NCBI Taxonomy" id="1715693"/>
    <lineage>
        <taxon>Bacteria</taxon>
        <taxon>Pseudomonadati</taxon>
        <taxon>Pseudomonadota</taxon>
        <taxon>Alphaproteobacteria</taxon>
        <taxon>Rhodobacterales</taxon>
        <taxon>Roseobacteraceae</taxon>
    </lineage>
</organism>
<keyword evidence="5" id="KW-0349">Heme</keyword>
<keyword evidence="11 13" id="KW-0472">Membrane</keyword>
<dbReference type="Pfam" id="PF04264">
    <property type="entry name" value="YceI"/>
    <property type="match status" value="1"/>
</dbReference>
<dbReference type="InterPro" id="IPR052168">
    <property type="entry name" value="Cytochrome_b561_oxidase"/>
</dbReference>
<feature type="transmembrane region" description="Helical" evidence="13">
    <location>
        <begin position="203"/>
        <end position="226"/>
    </location>
</feature>
<keyword evidence="3" id="KW-0813">Transport</keyword>
<reference evidence="16" key="1">
    <citation type="submission" date="2015-09" db="EMBL/GenBank/DDBJ databases">
        <authorList>
            <person name="Rodrigo-Torres Lidia"/>
            <person name="Arahal R.David."/>
        </authorList>
    </citation>
    <scope>NUCLEOTIDE SEQUENCE [LARGE SCALE GENOMIC DNA]</scope>
    <source>
        <strain evidence="16">CECT 7735</strain>
    </source>
</reference>
<dbReference type="STRING" id="1715693.PH7735_01670"/>
<dbReference type="GO" id="GO:0009055">
    <property type="term" value="F:electron transfer activity"/>
    <property type="evidence" value="ECO:0007669"/>
    <property type="project" value="InterPro"/>
</dbReference>
<keyword evidence="7" id="KW-0479">Metal-binding</keyword>
<evidence type="ECO:0000256" key="1">
    <source>
        <dbReference type="ARBA" id="ARBA00001970"/>
    </source>
</evidence>
<evidence type="ECO:0000256" key="13">
    <source>
        <dbReference type="SAM" id="Phobius"/>
    </source>
</evidence>
<dbReference type="PANTHER" id="PTHR30529">
    <property type="entry name" value="CYTOCHROME B561"/>
    <property type="match status" value="1"/>
</dbReference>
<keyword evidence="6 13" id="KW-0812">Transmembrane</keyword>
<dbReference type="GO" id="GO:0046872">
    <property type="term" value="F:metal ion binding"/>
    <property type="evidence" value="ECO:0007669"/>
    <property type="project" value="UniProtKB-KW"/>
</dbReference>
<evidence type="ECO:0000256" key="6">
    <source>
        <dbReference type="ARBA" id="ARBA00022692"/>
    </source>
</evidence>
<evidence type="ECO:0000256" key="2">
    <source>
        <dbReference type="ARBA" id="ARBA00004651"/>
    </source>
</evidence>
<evidence type="ECO:0000256" key="10">
    <source>
        <dbReference type="ARBA" id="ARBA00023004"/>
    </source>
</evidence>
<dbReference type="InterPro" id="IPR007372">
    <property type="entry name" value="Lipid/polyisoprenoid-bd_YceI"/>
</dbReference>
<dbReference type="Proteomes" id="UP000051870">
    <property type="component" value="Unassembled WGS sequence"/>
</dbReference>
<evidence type="ECO:0000313" key="15">
    <source>
        <dbReference type="EMBL" id="CUJ93818.1"/>
    </source>
</evidence>
<keyword evidence="16" id="KW-1185">Reference proteome</keyword>
<dbReference type="GO" id="GO:0005886">
    <property type="term" value="C:plasma membrane"/>
    <property type="evidence" value="ECO:0007669"/>
    <property type="project" value="UniProtKB-SubCell"/>
</dbReference>
<feature type="transmembrane region" description="Helical" evidence="13">
    <location>
        <begin position="59"/>
        <end position="78"/>
    </location>
</feature>
<feature type="domain" description="Lipid/polyisoprenoid-binding YceI-like" evidence="14">
    <location>
        <begin position="243"/>
        <end position="399"/>
    </location>
</feature>
<evidence type="ECO:0000256" key="12">
    <source>
        <dbReference type="ARBA" id="ARBA00037975"/>
    </source>
</evidence>
<evidence type="ECO:0000256" key="7">
    <source>
        <dbReference type="ARBA" id="ARBA00022723"/>
    </source>
</evidence>
<dbReference type="EMBL" id="CYTW01000001">
    <property type="protein sequence ID" value="CUJ93818.1"/>
    <property type="molecule type" value="Genomic_DNA"/>
</dbReference>
<dbReference type="SMART" id="SM00867">
    <property type="entry name" value="YceI"/>
    <property type="match status" value="1"/>
</dbReference>
<feature type="transmembrane region" description="Helical" evidence="13">
    <location>
        <begin position="99"/>
        <end position="127"/>
    </location>
</feature>
<evidence type="ECO:0000256" key="3">
    <source>
        <dbReference type="ARBA" id="ARBA00022448"/>
    </source>
</evidence>
<dbReference type="InterPro" id="IPR016174">
    <property type="entry name" value="Di-haem_cyt_TM"/>
</dbReference>
<keyword evidence="10" id="KW-0408">Iron</keyword>
<sequence length="403" mass="42528">MPLSNSPSRYGGLTKTFHWLTALFILTALPLGLLAENAPFADGDQLARKAMLFSLHKTVGIAAFFTSLLRILWALGQTRPGLLNADNRLEAFGAHLVHWLLYGAMLLVPLTGWIHHAATTGFAPILWPLGQDLPLVPKNEALADITAMMHFTFMIVLALSILAHVGGALKHAVIDRDQTLQRMLPGTNTAPDPEPESPSRAPLVSALVIWAGAVGIGITAGLGGLASDTDAAPATTLQAVASGWQVQDGTLYLSVVQFGSEVDGQFTNWTAAITFDETATSDKHGNVDVSIAIDSLTLGSVTDQALGPDFFDVTVHPVATFKADILKSVTGAFVAEGVLTLKGASQPVTLPFDLTINGDTATMQGQTTLNRLDFGIGANMPDESSLGFAVNVDISLVAERDKG</sequence>
<comment type="cofactor">
    <cofactor evidence="1">
        <name>heme b</name>
        <dbReference type="ChEBI" id="CHEBI:60344"/>
    </cofactor>
</comment>
<evidence type="ECO:0000256" key="5">
    <source>
        <dbReference type="ARBA" id="ARBA00022617"/>
    </source>
</evidence>
<protein>
    <recommendedName>
        <fullName evidence="14">Lipid/polyisoprenoid-binding YceI-like domain-containing protein</fullName>
    </recommendedName>
</protein>
<dbReference type="PANTHER" id="PTHR30529:SF1">
    <property type="entry name" value="CYTOCHROME B561 HOMOLOG 2"/>
    <property type="match status" value="1"/>
</dbReference>
<gene>
    <name evidence="15" type="primary">yceJ</name>
    <name evidence="15" type="ORF">PH7735_01670</name>
</gene>
<dbReference type="AlphaFoldDB" id="A0A0P1I6Y1"/>
<dbReference type="SUPFAM" id="SSF81342">
    <property type="entry name" value="Transmembrane di-heme cytochromes"/>
    <property type="match status" value="1"/>
</dbReference>
<evidence type="ECO:0000259" key="14">
    <source>
        <dbReference type="SMART" id="SM00867"/>
    </source>
</evidence>
<dbReference type="Gene3D" id="2.40.128.110">
    <property type="entry name" value="Lipid/polyisoprenoid-binding, YceI-like"/>
    <property type="match status" value="1"/>
</dbReference>
<evidence type="ECO:0000256" key="8">
    <source>
        <dbReference type="ARBA" id="ARBA00022982"/>
    </source>
</evidence>
<dbReference type="GeneID" id="83880717"/>
<evidence type="ECO:0000256" key="9">
    <source>
        <dbReference type="ARBA" id="ARBA00022989"/>
    </source>
</evidence>
<name>A0A0P1I6Y1_9RHOB</name>
<keyword evidence="8" id="KW-0249">Electron transport</keyword>
<evidence type="ECO:0000313" key="16">
    <source>
        <dbReference type="Proteomes" id="UP000051870"/>
    </source>
</evidence>